<dbReference type="PANTHER" id="PTHR14340:SF9">
    <property type="entry name" value="FIBRONECTIN TYPE-III DOMAIN-CONTAINING PROTEIN"/>
    <property type="match status" value="1"/>
</dbReference>
<dbReference type="OMA" id="PESVHWI"/>
<dbReference type="GeneID" id="755782"/>
<sequence length="133" mass="15324">MSAGNKPNYKGPKIEVRQQTRSIEEGKRVNLFCRLTEEPESVHWILDDEDMKSGGRFKVWNDKADCYCQILVTKEDDAGLYVFKARNKRGECCTTFSLHVIPSVKPISDVDVKELLWQNTQQNEELVRSNSSK</sequence>
<protein>
    <recommendedName>
        <fullName evidence="2">Ig-like domain-containing protein</fullName>
    </recommendedName>
</protein>
<keyword evidence="4" id="KW-1185">Reference proteome</keyword>
<organism evidence="3 4">
    <name type="scientific">Strongylocentrotus purpuratus</name>
    <name type="common">Purple sea urchin</name>
    <dbReference type="NCBI Taxonomy" id="7668"/>
    <lineage>
        <taxon>Eukaryota</taxon>
        <taxon>Metazoa</taxon>
        <taxon>Echinodermata</taxon>
        <taxon>Eleutherozoa</taxon>
        <taxon>Echinozoa</taxon>
        <taxon>Echinoidea</taxon>
        <taxon>Euechinoidea</taxon>
        <taxon>Echinacea</taxon>
        <taxon>Camarodonta</taxon>
        <taxon>Echinidea</taxon>
        <taxon>Strongylocentrotidae</taxon>
        <taxon>Strongylocentrotus</taxon>
    </lineage>
</organism>
<dbReference type="PROSITE" id="PS50835">
    <property type="entry name" value="IG_LIKE"/>
    <property type="match status" value="1"/>
</dbReference>
<name>A0A7M7G062_STRPU</name>
<accession>A0A7M7G062</accession>
<evidence type="ECO:0000313" key="4">
    <source>
        <dbReference type="Proteomes" id="UP000007110"/>
    </source>
</evidence>
<proteinExistence type="predicted"/>
<dbReference type="Proteomes" id="UP000007110">
    <property type="component" value="Unassembled WGS sequence"/>
</dbReference>
<evidence type="ECO:0000259" key="2">
    <source>
        <dbReference type="PROSITE" id="PS50835"/>
    </source>
</evidence>
<dbReference type="AlphaFoldDB" id="A0A7M7G062"/>
<reference evidence="3" key="2">
    <citation type="submission" date="2021-01" db="UniProtKB">
        <authorList>
            <consortium name="EnsemblMetazoa"/>
        </authorList>
    </citation>
    <scope>IDENTIFICATION</scope>
</reference>
<feature type="domain" description="Ig-like" evidence="2">
    <location>
        <begin position="12"/>
        <end position="99"/>
    </location>
</feature>
<dbReference type="InterPro" id="IPR013783">
    <property type="entry name" value="Ig-like_fold"/>
</dbReference>
<dbReference type="RefSeq" id="XP_001191765.2">
    <property type="nucleotide sequence ID" value="XM_001191765.4"/>
</dbReference>
<dbReference type="Pfam" id="PF07679">
    <property type="entry name" value="I-set"/>
    <property type="match status" value="1"/>
</dbReference>
<dbReference type="PANTHER" id="PTHR14340">
    <property type="entry name" value="MICROFIBRIL-ASSOCIATED GLYCOPROTEIN 3"/>
    <property type="match status" value="1"/>
</dbReference>
<reference evidence="4" key="1">
    <citation type="submission" date="2015-02" db="EMBL/GenBank/DDBJ databases">
        <title>Genome sequencing for Strongylocentrotus purpuratus.</title>
        <authorList>
            <person name="Murali S."/>
            <person name="Liu Y."/>
            <person name="Vee V."/>
            <person name="English A."/>
            <person name="Wang M."/>
            <person name="Skinner E."/>
            <person name="Han Y."/>
            <person name="Muzny D.M."/>
            <person name="Worley K.C."/>
            <person name="Gibbs R.A."/>
        </authorList>
    </citation>
    <scope>NUCLEOTIDE SEQUENCE</scope>
</reference>
<dbReference type="SUPFAM" id="SSF48726">
    <property type="entry name" value="Immunoglobulin"/>
    <property type="match status" value="1"/>
</dbReference>
<dbReference type="Gene3D" id="2.60.40.10">
    <property type="entry name" value="Immunoglobulins"/>
    <property type="match status" value="1"/>
</dbReference>
<evidence type="ECO:0000313" key="3">
    <source>
        <dbReference type="EnsemblMetazoa" id="XP_001191765"/>
    </source>
</evidence>
<dbReference type="InterPro" id="IPR036179">
    <property type="entry name" value="Ig-like_dom_sf"/>
</dbReference>
<dbReference type="InParanoid" id="A0A7M7G062"/>
<evidence type="ECO:0000256" key="1">
    <source>
        <dbReference type="ARBA" id="ARBA00023319"/>
    </source>
</evidence>
<dbReference type="EnsemblMetazoa" id="XM_001191765">
    <property type="protein sequence ID" value="XP_001191765"/>
    <property type="gene ID" value="LOC755782"/>
</dbReference>
<keyword evidence="1" id="KW-0393">Immunoglobulin domain</keyword>
<dbReference type="InterPro" id="IPR013098">
    <property type="entry name" value="Ig_I-set"/>
</dbReference>
<dbReference type="KEGG" id="spu:755782"/>
<dbReference type="InterPro" id="IPR007110">
    <property type="entry name" value="Ig-like_dom"/>
</dbReference>